<dbReference type="Gramene" id="OPUNC10G09680.1">
    <property type="protein sequence ID" value="OPUNC10G09680.1"/>
    <property type="gene ID" value="OPUNC10G09680"/>
</dbReference>
<evidence type="ECO:0000313" key="2">
    <source>
        <dbReference type="Proteomes" id="UP000026962"/>
    </source>
</evidence>
<accession>A0A0E0M816</accession>
<dbReference type="Proteomes" id="UP000026962">
    <property type="component" value="Chromosome 10"/>
</dbReference>
<evidence type="ECO:0000313" key="1">
    <source>
        <dbReference type="EnsemblPlants" id="OPUNC10G09680.1"/>
    </source>
</evidence>
<sequence length="87" mass="8226">MDVGPKRVAITRCRQLVLELEGALHIVGVPASSAGVGGACLQLKSDVPVVAVAAGGAGGGSGGGCVQKAGNSAGGYGNPRRGGNDAG</sequence>
<reference evidence="1" key="1">
    <citation type="submission" date="2015-04" db="UniProtKB">
        <authorList>
            <consortium name="EnsemblPlants"/>
        </authorList>
    </citation>
    <scope>IDENTIFICATION</scope>
</reference>
<protein>
    <submittedName>
        <fullName evidence="1">Uncharacterized protein</fullName>
    </submittedName>
</protein>
<dbReference type="HOGENOM" id="CLU_2487280_0_0_1"/>
<dbReference type="EnsemblPlants" id="OPUNC10G09680.1">
    <property type="protein sequence ID" value="OPUNC10G09680.1"/>
    <property type="gene ID" value="OPUNC10G09680"/>
</dbReference>
<dbReference type="AlphaFoldDB" id="A0A0E0M816"/>
<proteinExistence type="predicted"/>
<keyword evidence="2" id="KW-1185">Reference proteome</keyword>
<organism evidence="1">
    <name type="scientific">Oryza punctata</name>
    <name type="common">Red rice</name>
    <dbReference type="NCBI Taxonomy" id="4537"/>
    <lineage>
        <taxon>Eukaryota</taxon>
        <taxon>Viridiplantae</taxon>
        <taxon>Streptophyta</taxon>
        <taxon>Embryophyta</taxon>
        <taxon>Tracheophyta</taxon>
        <taxon>Spermatophyta</taxon>
        <taxon>Magnoliopsida</taxon>
        <taxon>Liliopsida</taxon>
        <taxon>Poales</taxon>
        <taxon>Poaceae</taxon>
        <taxon>BOP clade</taxon>
        <taxon>Oryzoideae</taxon>
        <taxon>Oryzeae</taxon>
        <taxon>Oryzinae</taxon>
        <taxon>Oryza</taxon>
    </lineage>
</organism>
<name>A0A0E0M816_ORYPU</name>
<reference evidence="1" key="2">
    <citation type="submission" date="2018-05" db="EMBL/GenBank/DDBJ databases">
        <title>OpunRS2 (Oryza punctata Reference Sequence Version 2).</title>
        <authorList>
            <person name="Zhang J."/>
            <person name="Kudrna D."/>
            <person name="Lee S."/>
            <person name="Talag J."/>
            <person name="Welchert J."/>
            <person name="Wing R.A."/>
        </authorList>
    </citation>
    <scope>NUCLEOTIDE SEQUENCE [LARGE SCALE GENOMIC DNA]</scope>
</reference>
<dbReference type="OMA" id="CVQKAGN"/>